<name>A0A8J3QVW4_9ACTN</name>
<gene>
    <name evidence="2" type="ORF">Raf01_38980</name>
</gene>
<evidence type="ECO:0008006" key="4">
    <source>
        <dbReference type="Google" id="ProtNLM"/>
    </source>
</evidence>
<organism evidence="2 3">
    <name type="scientific">Rugosimonospora africana</name>
    <dbReference type="NCBI Taxonomy" id="556532"/>
    <lineage>
        <taxon>Bacteria</taxon>
        <taxon>Bacillati</taxon>
        <taxon>Actinomycetota</taxon>
        <taxon>Actinomycetes</taxon>
        <taxon>Micromonosporales</taxon>
        <taxon>Micromonosporaceae</taxon>
        <taxon>Rugosimonospora</taxon>
    </lineage>
</organism>
<accession>A0A8J3QVW4</accession>
<feature type="compositionally biased region" description="Basic and acidic residues" evidence="1">
    <location>
        <begin position="61"/>
        <end position="73"/>
    </location>
</feature>
<dbReference type="InterPro" id="IPR023393">
    <property type="entry name" value="START-like_dom_sf"/>
</dbReference>
<proteinExistence type="predicted"/>
<comment type="caution">
    <text evidence="2">The sequence shown here is derived from an EMBL/GenBank/DDBJ whole genome shotgun (WGS) entry which is preliminary data.</text>
</comment>
<dbReference type="SUPFAM" id="SSF55961">
    <property type="entry name" value="Bet v1-like"/>
    <property type="match status" value="1"/>
</dbReference>
<evidence type="ECO:0000313" key="3">
    <source>
        <dbReference type="Proteomes" id="UP000642748"/>
    </source>
</evidence>
<sequence>MTPIVSTFEVARPPHEVYAYLTDPTRFPEWQPDVARVRVEAGRPAGVGSRFATTRRIGRIEHTTTQEVTRSDPPHGWAARGVDGPFRPGATVTVEPIDGGGSRVTVALEFEGSGIGRLLPLEVIGRMAARSAPRSYQNLRRLLERDT</sequence>
<dbReference type="AlphaFoldDB" id="A0A8J3QVW4"/>
<evidence type="ECO:0000313" key="2">
    <source>
        <dbReference type="EMBL" id="GIH15726.1"/>
    </source>
</evidence>
<reference evidence="2" key="1">
    <citation type="submission" date="2021-01" db="EMBL/GenBank/DDBJ databases">
        <title>Whole genome shotgun sequence of Rugosimonospora africana NBRC 104875.</title>
        <authorList>
            <person name="Komaki H."/>
            <person name="Tamura T."/>
        </authorList>
    </citation>
    <scope>NUCLEOTIDE SEQUENCE</scope>
    <source>
        <strain evidence="2">NBRC 104875</strain>
    </source>
</reference>
<keyword evidence="3" id="KW-1185">Reference proteome</keyword>
<dbReference type="Gene3D" id="3.30.530.20">
    <property type="match status" value="1"/>
</dbReference>
<dbReference type="Proteomes" id="UP000642748">
    <property type="component" value="Unassembled WGS sequence"/>
</dbReference>
<dbReference type="EMBL" id="BONZ01000037">
    <property type="protein sequence ID" value="GIH15726.1"/>
    <property type="molecule type" value="Genomic_DNA"/>
</dbReference>
<dbReference type="RefSeq" id="WP_203919358.1">
    <property type="nucleotide sequence ID" value="NZ_BONZ01000037.1"/>
</dbReference>
<protein>
    <recommendedName>
        <fullName evidence="4">Polyketide cyclase / dehydrase and lipid transport</fullName>
    </recommendedName>
</protein>
<evidence type="ECO:0000256" key="1">
    <source>
        <dbReference type="SAM" id="MobiDB-lite"/>
    </source>
</evidence>
<dbReference type="Pfam" id="PF10604">
    <property type="entry name" value="Polyketide_cyc2"/>
    <property type="match status" value="1"/>
</dbReference>
<dbReference type="InterPro" id="IPR019587">
    <property type="entry name" value="Polyketide_cyclase/dehydratase"/>
</dbReference>
<feature type="region of interest" description="Disordered" evidence="1">
    <location>
        <begin position="61"/>
        <end position="84"/>
    </location>
</feature>